<proteinExistence type="predicted"/>
<keyword evidence="3" id="KW-1185">Reference proteome</keyword>
<organism evidence="2 3">
    <name type="scientific">Pleurodeles waltl</name>
    <name type="common">Iberian ribbed newt</name>
    <dbReference type="NCBI Taxonomy" id="8319"/>
    <lineage>
        <taxon>Eukaryota</taxon>
        <taxon>Metazoa</taxon>
        <taxon>Chordata</taxon>
        <taxon>Craniata</taxon>
        <taxon>Vertebrata</taxon>
        <taxon>Euteleostomi</taxon>
        <taxon>Amphibia</taxon>
        <taxon>Batrachia</taxon>
        <taxon>Caudata</taxon>
        <taxon>Salamandroidea</taxon>
        <taxon>Salamandridae</taxon>
        <taxon>Pleurodelinae</taxon>
        <taxon>Pleurodeles</taxon>
    </lineage>
</organism>
<accession>A0AAV7NFX5</accession>
<evidence type="ECO:0000256" key="1">
    <source>
        <dbReference type="SAM" id="MobiDB-lite"/>
    </source>
</evidence>
<feature type="compositionally biased region" description="Acidic residues" evidence="1">
    <location>
        <begin position="8"/>
        <end position="21"/>
    </location>
</feature>
<feature type="compositionally biased region" description="Polar residues" evidence="1">
    <location>
        <begin position="49"/>
        <end position="69"/>
    </location>
</feature>
<gene>
    <name evidence="2" type="ORF">NDU88_001707</name>
</gene>
<dbReference type="AlphaFoldDB" id="A0AAV7NFX5"/>
<sequence length="83" mass="9203">MADTALSQEEEIEYRDDDTTDQDTHSSRTTQALKDATAFTTIRSRHNTETSATDSESTRNQQSPSTSPLTHGPIFTPRSADEL</sequence>
<dbReference type="Proteomes" id="UP001066276">
    <property type="component" value="Chromosome 8"/>
</dbReference>
<comment type="caution">
    <text evidence="2">The sequence shown here is derived from an EMBL/GenBank/DDBJ whole genome shotgun (WGS) entry which is preliminary data.</text>
</comment>
<evidence type="ECO:0000313" key="2">
    <source>
        <dbReference type="EMBL" id="KAJ1113462.1"/>
    </source>
</evidence>
<name>A0AAV7NFX5_PLEWA</name>
<reference evidence="2" key="1">
    <citation type="journal article" date="2022" name="bioRxiv">
        <title>Sequencing and chromosome-scale assembly of the giantPleurodeles waltlgenome.</title>
        <authorList>
            <person name="Brown T."/>
            <person name="Elewa A."/>
            <person name="Iarovenko S."/>
            <person name="Subramanian E."/>
            <person name="Araus A.J."/>
            <person name="Petzold A."/>
            <person name="Susuki M."/>
            <person name="Suzuki K.-i.T."/>
            <person name="Hayashi T."/>
            <person name="Toyoda A."/>
            <person name="Oliveira C."/>
            <person name="Osipova E."/>
            <person name="Leigh N.D."/>
            <person name="Simon A."/>
            <person name="Yun M.H."/>
        </authorList>
    </citation>
    <scope>NUCLEOTIDE SEQUENCE</scope>
    <source>
        <strain evidence="2">20211129_DDA</strain>
        <tissue evidence="2">Liver</tissue>
    </source>
</reference>
<protein>
    <submittedName>
        <fullName evidence="2">Uncharacterized protein</fullName>
    </submittedName>
</protein>
<evidence type="ECO:0000313" key="3">
    <source>
        <dbReference type="Proteomes" id="UP001066276"/>
    </source>
</evidence>
<dbReference type="EMBL" id="JANPWB010000012">
    <property type="protein sequence ID" value="KAJ1113462.1"/>
    <property type="molecule type" value="Genomic_DNA"/>
</dbReference>
<feature type="region of interest" description="Disordered" evidence="1">
    <location>
        <begin position="1"/>
        <end position="83"/>
    </location>
</feature>